<dbReference type="Proteomes" id="UP000299102">
    <property type="component" value="Unassembled WGS sequence"/>
</dbReference>
<dbReference type="AlphaFoldDB" id="A0A4C1U264"/>
<organism evidence="1 2">
    <name type="scientific">Eumeta variegata</name>
    <name type="common">Bagworm moth</name>
    <name type="synonym">Eumeta japonica</name>
    <dbReference type="NCBI Taxonomy" id="151549"/>
    <lineage>
        <taxon>Eukaryota</taxon>
        <taxon>Metazoa</taxon>
        <taxon>Ecdysozoa</taxon>
        <taxon>Arthropoda</taxon>
        <taxon>Hexapoda</taxon>
        <taxon>Insecta</taxon>
        <taxon>Pterygota</taxon>
        <taxon>Neoptera</taxon>
        <taxon>Endopterygota</taxon>
        <taxon>Lepidoptera</taxon>
        <taxon>Glossata</taxon>
        <taxon>Ditrysia</taxon>
        <taxon>Tineoidea</taxon>
        <taxon>Psychidae</taxon>
        <taxon>Oiketicinae</taxon>
        <taxon>Eumeta</taxon>
    </lineage>
</organism>
<evidence type="ECO:0000313" key="1">
    <source>
        <dbReference type="EMBL" id="GBP20401.1"/>
    </source>
</evidence>
<comment type="caution">
    <text evidence="1">The sequence shown here is derived from an EMBL/GenBank/DDBJ whole genome shotgun (WGS) entry which is preliminary data.</text>
</comment>
<proteinExistence type="predicted"/>
<name>A0A4C1U264_EUMVA</name>
<dbReference type="EMBL" id="BGZK01000118">
    <property type="protein sequence ID" value="GBP20401.1"/>
    <property type="molecule type" value="Genomic_DNA"/>
</dbReference>
<reference evidence="1 2" key="1">
    <citation type="journal article" date="2019" name="Commun. Biol.">
        <title>The bagworm genome reveals a unique fibroin gene that provides high tensile strength.</title>
        <authorList>
            <person name="Kono N."/>
            <person name="Nakamura H."/>
            <person name="Ohtoshi R."/>
            <person name="Tomita M."/>
            <person name="Numata K."/>
            <person name="Arakawa K."/>
        </authorList>
    </citation>
    <scope>NUCLEOTIDE SEQUENCE [LARGE SCALE GENOMIC DNA]</scope>
</reference>
<keyword evidence="2" id="KW-1185">Reference proteome</keyword>
<protein>
    <submittedName>
        <fullName evidence="1">Uncharacterized protein</fullName>
    </submittedName>
</protein>
<accession>A0A4C1U264</accession>
<sequence>MHRHSRYRWPNVVKKCGQIYATSFNKDRQKVTHAQAVQQRRAEVAAGVGAITARTICVYAFSSRYVHLLSGLLISKSSGCPLAGLHPSLPPAPPRCSAAPPSPDADLNACAVMV</sequence>
<gene>
    <name evidence="1" type="ORF">EVAR_14650_1</name>
</gene>
<evidence type="ECO:0000313" key="2">
    <source>
        <dbReference type="Proteomes" id="UP000299102"/>
    </source>
</evidence>